<dbReference type="RefSeq" id="WP_072954657.1">
    <property type="nucleotide sequence ID" value="NZ_FQUT01000003.1"/>
</dbReference>
<evidence type="ECO:0000259" key="4">
    <source>
        <dbReference type="PROSITE" id="PS01124"/>
    </source>
</evidence>
<keyword evidence="1" id="KW-0805">Transcription regulation</keyword>
<dbReference type="EMBL" id="FQUT01000003">
    <property type="protein sequence ID" value="SHF15189.1"/>
    <property type="molecule type" value="Genomic_DNA"/>
</dbReference>
<dbReference type="PANTHER" id="PTHR43280:SF2">
    <property type="entry name" value="HTH-TYPE TRANSCRIPTIONAL REGULATOR EXSA"/>
    <property type="match status" value="1"/>
</dbReference>
<protein>
    <submittedName>
        <fullName evidence="5">Helix-turn-helix domain-containing protein</fullName>
    </submittedName>
</protein>
<evidence type="ECO:0000256" key="3">
    <source>
        <dbReference type="ARBA" id="ARBA00023163"/>
    </source>
</evidence>
<reference evidence="6" key="1">
    <citation type="submission" date="2016-11" db="EMBL/GenBank/DDBJ databases">
        <authorList>
            <person name="Varghese N."/>
            <person name="Submissions S."/>
        </authorList>
    </citation>
    <scope>NUCLEOTIDE SEQUENCE [LARGE SCALE GENOMIC DNA]</scope>
    <source>
        <strain evidence="6">DSM 27619</strain>
    </source>
</reference>
<dbReference type="Gene3D" id="1.10.10.60">
    <property type="entry name" value="Homeodomain-like"/>
    <property type="match status" value="2"/>
</dbReference>
<feature type="domain" description="HTH araC/xylS-type" evidence="4">
    <location>
        <begin position="71"/>
        <end position="179"/>
    </location>
</feature>
<dbReference type="GO" id="GO:0003700">
    <property type="term" value="F:DNA-binding transcription factor activity"/>
    <property type="evidence" value="ECO:0007669"/>
    <property type="project" value="InterPro"/>
</dbReference>
<keyword evidence="3" id="KW-0804">Transcription</keyword>
<dbReference type="SMART" id="SM00342">
    <property type="entry name" value="HTH_ARAC"/>
    <property type="match status" value="1"/>
</dbReference>
<evidence type="ECO:0000256" key="1">
    <source>
        <dbReference type="ARBA" id="ARBA00023015"/>
    </source>
</evidence>
<dbReference type="InterPro" id="IPR009057">
    <property type="entry name" value="Homeodomain-like_sf"/>
</dbReference>
<dbReference type="SUPFAM" id="SSF46689">
    <property type="entry name" value="Homeodomain-like"/>
    <property type="match status" value="1"/>
</dbReference>
<dbReference type="InterPro" id="IPR018060">
    <property type="entry name" value="HTH_AraC"/>
</dbReference>
<keyword evidence="6" id="KW-1185">Reference proteome</keyword>
<sequence>MYIAILLAAVASLIYFYFWRRKQKVFHDRYENIINQIRIEEKKDFQSEQETENEETIIPEKNINIHDNTINTILQKLEKFEKSEKYLKKDNSLTSLASSLETNPRYLSEIIKQYKGKNFNNYLNGLRIQHIIQMLYKEPIYREYKITYLAEHCGFASREVFAIAFKKETGMTPSYFIEQLRDHV</sequence>
<dbReference type="AlphaFoldDB" id="A0A1M4ZAU7"/>
<accession>A0A1M4ZAU7</accession>
<dbReference type="Proteomes" id="UP000184518">
    <property type="component" value="Unassembled WGS sequence"/>
</dbReference>
<evidence type="ECO:0000313" key="6">
    <source>
        <dbReference type="Proteomes" id="UP000184518"/>
    </source>
</evidence>
<proteinExistence type="predicted"/>
<keyword evidence="2" id="KW-0238">DNA-binding</keyword>
<evidence type="ECO:0000256" key="2">
    <source>
        <dbReference type="ARBA" id="ARBA00023125"/>
    </source>
</evidence>
<dbReference type="Pfam" id="PF12833">
    <property type="entry name" value="HTH_18"/>
    <property type="match status" value="1"/>
</dbReference>
<dbReference type="STRING" id="1416778.SAMN05443633_103109"/>
<evidence type="ECO:0000313" key="5">
    <source>
        <dbReference type="EMBL" id="SHF15189.1"/>
    </source>
</evidence>
<dbReference type="PANTHER" id="PTHR43280">
    <property type="entry name" value="ARAC-FAMILY TRANSCRIPTIONAL REGULATOR"/>
    <property type="match status" value="1"/>
</dbReference>
<gene>
    <name evidence="5" type="ORF">SAMN05443633_103109</name>
</gene>
<organism evidence="5 6">
    <name type="scientific">Chryseobacterium arachidis</name>
    <dbReference type="NCBI Taxonomy" id="1416778"/>
    <lineage>
        <taxon>Bacteria</taxon>
        <taxon>Pseudomonadati</taxon>
        <taxon>Bacteroidota</taxon>
        <taxon>Flavobacteriia</taxon>
        <taxon>Flavobacteriales</taxon>
        <taxon>Weeksellaceae</taxon>
        <taxon>Chryseobacterium group</taxon>
        <taxon>Chryseobacterium</taxon>
    </lineage>
</organism>
<dbReference type="PROSITE" id="PS01124">
    <property type="entry name" value="HTH_ARAC_FAMILY_2"/>
    <property type="match status" value="1"/>
</dbReference>
<dbReference type="GO" id="GO:0043565">
    <property type="term" value="F:sequence-specific DNA binding"/>
    <property type="evidence" value="ECO:0007669"/>
    <property type="project" value="InterPro"/>
</dbReference>
<name>A0A1M4ZAU7_9FLAO</name>